<protein>
    <submittedName>
        <fullName evidence="1">Uncharacterized protein</fullName>
    </submittedName>
</protein>
<dbReference type="EMBL" id="PDUG01000005">
    <property type="protein sequence ID" value="PIC26417.1"/>
    <property type="molecule type" value="Genomic_DNA"/>
</dbReference>
<evidence type="ECO:0000313" key="1">
    <source>
        <dbReference type="EMBL" id="PIC26417.1"/>
    </source>
</evidence>
<keyword evidence="2" id="KW-1185">Reference proteome</keyword>
<dbReference type="AlphaFoldDB" id="A0A2G5TGM0"/>
<dbReference type="Gene3D" id="2.60.40.1180">
    <property type="entry name" value="Golgi alpha-mannosidase II"/>
    <property type="match status" value="1"/>
</dbReference>
<dbReference type="Proteomes" id="UP000230233">
    <property type="component" value="Chromosome V"/>
</dbReference>
<proteinExistence type="predicted"/>
<dbReference type="OrthoDB" id="5839090at2759"/>
<comment type="caution">
    <text evidence="1">The sequence shown here is derived from an EMBL/GenBank/DDBJ whole genome shotgun (WGS) entry which is preliminary data.</text>
</comment>
<accession>A0A2G5TGM0</accession>
<gene>
    <name evidence="1" type="primary">Cnig_chr_V.g18998</name>
    <name evidence="1" type="ORF">B9Z55_018998</name>
</gene>
<dbReference type="STRING" id="1611254.A0A2G5TGM0"/>
<evidence type="ECO:0000313" key="2">
    <source>
        <dbReference type="Proteomes" id="UP000230233"/>
    </source>
</evidence>
<reference evidence="2" key="1">
    <citation type="submission" date="2017-10" db="EMBL/GenBank/DDBJ databases">
        <title>Rapid genome shrinkage in a self-fertile nematode reveals novel sperm competition proteins.</title>
        <authorList>
            <person name="Yin D."/>
            <person name="Schwarz E.M."/>
            <person name="Thomas C.G."/>
            <person name="Felde R.L."/>
            <person name="Korf I.F."/>
            <person name="Cutter A.D."/>
            <person name="Schartner C.M."/>
            <person name="Ralston E.J."/>
            <person name="Meyer B.J."/>
            <person name="Haag E.S."/>
        </authorList>
    </citation>
    <scope>NUCLEOTIDE SEQUENCE [LARGE SCALE GENOMIC DNA]</scope>
    <source>
        <strain evidence="2">JU1422</strain>
    </source>
</reference>
<name>A0A2G5TGM0_9PELO</name>
<sequence>MFSGFNDANAPLSSLTPVFVRGGFILPRQAANTIKTASRLNPVEVLITVKTNAASSGELYYDNGDDIIPNDNIEQHPRVVCVSRCPPPPFETSESTGNSHSTHRSLAEFSLETARLVLRL</sequence>
<dbReference type="InterPro" id="IPR013780">
    <property type="entry name" value="Glyco_hydro_b"/>
</dbReference>
<organism evidence="1 2">
    <name type="scientific">Caenorhabditis nigoni</name>
    <dbReference type="NCBI Taxonomy" id="1611254"/>
    <lineage>
        <taxon>Eukaryota</taxon>
        <taxon>Metazoa</taxon>
        <taxon>Ecdysozoa</taxon>
        <taxon>Nematoda</taxon>
        <taxon>Chromadorea</taxon>
        <taxon>Rhabditida</taxon>
        <taxon>Rhabditina</taxon>
        <taxon>Rhabditomorpha</taxon>
        <taxon>Rhabditoidea</taxon>
        <taxon>Rhabditidae</taxon>
        <taxon>Peloderinae</taxon>
        <taxon>Caenorhabditis</taxon>
    </lineage>
</organism>